<feature type="region of interest" description="Disordered" evidence="1">
    <location>
        <begin position="69"/>
        <end position="119"/>
    </location>
</feature>
<organism evidence="2">
    <name type="scientific">Mustela putorius furo</name>
    <name type="common">European domestic ferret</name>
    <name type="synonym">Mustela furo</name>
    <dbReference type="NCBI Taxonomy" id="9669"/>
    <lineage>
        <taxon>Eukaryota</taxon>
        <taxon>Metazoa</taxon>
        <taxon>Chordata</taxon>
        <taxon>Craniata</taxon>
        <taxon>Vertebrata</taxon>
        <taxon>Euteleostomi</taxon>
        <taxon>Mammalia</taxon>
        <taxon>Eutheria</taxon>
        <taxon>Laurasiatheria</taxon>
        <taxon>Carnivora</taxon>
        <taxon>Caniformia</taxon>
        <taxon>Musteloidea</taxon>
        <taxon>Mustelidae</taxon>
        <taxon>Mustelinae</taxon>
        <taxon>Mustela</taxon>
    </lineage>
</organism>
<reference evidence="2" key="1">
    <citation type="submission" date="2024-06" db="UniProtKB">
        <authorList>
            <consortium name="Ensembl"/>
        </authorList>
    </citation>
    <scope>IDENTIFICATION</scope>
</reference>
<feature type="compositionally biased region" description="Polar residues" evidence="1">
    <location>
        <begin position="166"/>
        <end position="178"/>
    </location>
</feature>
<dbReference type="Ensembl" id="ENSMPUT00000019002.1">
    <property type="protein sequence ID" value="ENSMPUP00000018730.1"/>
    <property type="gene ID" value="ENSMPUG00000018850.1"/>
</dbReference>
<feature type="compositionally biased region" description="Polar residues" evidence="1">
    <location>
        <begin position="232"/>
        <end position="254"/>
    </location>
</feature>
<dbReference type="EMBL" id="AEYP01091600">
    <property type="status" value="NOT_ANNOTATED_CDS"/>
    <property type="molecule type" value="Genomic_DNA"/>
</dbReference>
<feature type="region of interest" description="Disordered" evidence="1">
    <location>
        <begin position="213"/>
        <end position="264"/>
    </location>
</feature>
<dbReference type="InParanoid" id="M3Z568"/>
<sequence>MGLPYLVPKPGASPVSIPGSSGQVSREGVERPSPWVSGPLIPPGPSSLASRPGDKVLWSLSPGSGHWLTSPTPCSLASLGAPESSTSRRPKSWVQSIWPTPHPRGSREPPDSRSHGTSKFLRPRLLPQSTWPVPSSLGLQPAPGAMLLRLRSGVQSACPTPRSLDLRNSSASTPDQSVCPTPLSLAWLGLPTSPTPARSLPLPPTLEVQSFFSPTPITLGSSDPPDSKWPARSTSLRPSLSDQPMCPTASSLTSLEPPEATQLDTSKFLRPSWSVQSTGPAGVFSGGTKGPPAIWPEGLRTAPPARSSPRMPNWRPLSEASTQKSPLQSRCPGLKVASGWGTTPRLKLSAQPRRPTSLSSWPASAGLWPPASWPAPPPCQLLWSLCPRAPSWDWEVLGPKRLPDSLSSGWLASLLLSPGPSPPLGTFFSNSSSCCWASSGLKPALRALIPKPRSWALPLL</sequence>
<dbReference type="HOGENOM" id="CLU_594408_0_0_1"/>
<protein>
    <submittedName>
        <fullName evidence="2">Uncharacterized protein</fullName>
    </submittedName>
</protein>
<evidence type="ECO:0000256" key="1">
    <source>
        <dbReference type="SAM" id="MobiDB-lite"/>
    </source>
</evidence>
<feature type="compositionally biased region" description="Polar residues" evidence="1">
    <location>
        <begin position="319"/>
        <end position="328"/>
    </location>
</feature>
<evidence type="ECO:0000313" key="2">
    <source>
        <dbReference type="Ensembl" id="ENSMPUP00000018730.1"/>
    </source>
</evidence>
<proteinExistence type="predicted"/>
<feature type="region of interest" description="Disordered" evidence="1">
    <location>
        <begin position="159"/>
        <end position="178"/>
    </location>
</feature>
<accession>M3Z568</accession>
<name>M3Z568_MUSPF</name>
<dbReference type="AlphaFoldDB" id="M3Z568"/>
<feature type="region of interest" description="Disordered" evidence="1">
    <location>
        <begin position="1"/>
        <end position="55"/>
    </location>
</feature>
<feature type="compositionally biased region" description="Basic and acidic residues" evidence="1">
    <location>
        <begin position="105"/>
        <end position="114"/>
    </location>
</feature>
<feature type="region of interest" description="Disordered" evidence="1">
    <location>
        <begin position="301"/>
        <end position="336"/>
    </location>
</feature>
<feature type="compositionally biased region" description="Polar residues" evidence="1">
    <location>
        <begin position="83"/>
        <end position="98"/>
    </location>
</feature>